<keyword evidence="2" id="KW-0347">Helicase</keyword>
<keyword evidence="3" id="KW-1185">Reference proteome</keyword>
<dbReference type="SMART" id="SM00487">
    <property type="entry name" value="DEXDc"/>
    <property type="match status" value="1"/>
</dbReference>
<dbReference type="GO" id="GO:0005524">
    <property type="term" value="F:ATP binding"/>
    <property type="evidence" value="ECO:0007669"/>
    <property type="project" value="InterPro"/>
</dbReference>
<dbReference type="RefSeq" id="WP_090527777.1">
    <property type="nucleotide sequence ID" value="NZ_FNRQ01000001.1"/>
</dbReference>
<dbReference type="Proteomes" id="UP000198638">
    <property type="component" value="Unassembled WGS sequence"/>
</dbReference>
<dbReference type="InterPro" id="IPR014001">
    <property type="entry name" value="Helicase_ATP-bd"/>
</dbReference>
<dbReference type="PROSITE" id="PS51192">
    <property type="entry name" value="HELICASE_ATP_BIND_1"/>
    <property type="match status" value="1"/>
</dbReference>
<dbReference type="AlphaFoldDB" id="A0A1H3YDE7"/>
<dbReference type="SUPFAM" id="SSF52540">
    <property type="entry name" value="P-loop containing nucleoside triphosphate hydrolases"/>
    <property type="match status" value="1"/>
</dbReference>
<dbReference type="OrthoDB" id="9803860at2"/>
<dbReference type="InterPro" id="IPR027417">
    <property type="entry name" value="P-loop_NTPase"/>
</dbReference>
<name>A0A1H3YDE7_9BURK</name>
<dbReference type="GO" id="GO:0003676">
    <property type="term" value="F:nucleic acid binding"/>
    <property type="evidence" value="ECO:0007669"/>
    <property type="project" value="InterPro"/>
</dbReference>
<dbReference type="STRING" id="83784.SAMN05192564_101235"/>
<dbReference type="EMBL" id="FNRQ01000001">
    <property type="protein sequence ID" value="SEA08928.1"/>
    <property type="molecule type" value="Genomic_DNA"/>
</dbReference>
<gene>
    <name evidence="2" type="ORF">SAMN05192564_101235</name>
</gene>
<evidence type="ECO:0000259" key="1">
    <source>
        <dbReference type="PROSITE" id="PS51192"/>
    </source>
</evidence>
<evidence type="ECO:0000313" key="3">
    <source>
        <dbReference type="Proteomes" id="UP000198638"/>
    </source>
</evidence>
<feature type="domain" description="Helicase ATP-binding" evidence="1">
    <location>
        <begin position="41"/>
        <end position="225"/>
    </location>
</feature>
<dbReference type="Gene3D" id="3.40.50.300">
    <property type="entry name" value="P-loop containing nucleotide triphosphate hydrolases"/>
    <property type="match status" value="2"/>
</dbReference>
<accession>A0A1H3YDE7</accession>
<dbReference type="GO" id="GO:0004386">
    <property type="term" value="F:helicase activity"/>
    <property type="evidence" value="ECO:0007669"/>
    <property type="project" value="UniProtKB-KW"/>
</dbReference>
<dbReference type="Pfam" id="PF00270">
    <property type="entry name" value="DEAD"/>
    <property type="match status" value="1"/>
</dbReference>
<proteinExistence type="predicted"/>
<keyword evidence="2" id="KW-0378">Hydrolase</keyword>
<keyword evidence="2" id="KW-0547">Nucleotide-binding</keyword>
<protein>
    <submittedName>
        <fullName evidence="2">Superfamily II DNA or RNA helicase</fullName>
    </submittedName>
</protein>
<dbReference type="InterPro" id="IPR011545">
    <property type="entry name" value="DEAD/DEAH_box_helicase_dom"/>
</dbReference>
<organism evidence="2 3">
    <name type="scientific">Paraburkholderia sartisoli</name>
    <dbReference type="NCBI Taxonomy" id="83784"/>
    <lineage>
        <taxon>Bacteria</taxon>
        <taxon>Pseudomonadati</taxon>
        <taxon>Pseudomonadota</taxon>
        <taxon>Betaproteobacteria</taxon>
        <taxon>Burkholderiales</taxon>
        <taxon>Burkholderiaceae</taxon>
        <taxon>Paraburkholderia</taxon>
    </lineage>
</organism>
<reference evidence="3" key="1">
    <citation type="submission" date="2016-10" db="EMBL/GenBank/DDBJ databases">
        <authorList>
            <person name="Varghese N."/>
            <person name="Submissions S."/>
        </authorList>
    </citation>
    <scope>NUCLEOTIDE SEQUENCE [LARGE SCALE GENOMIC DNA]</scope>
    <source>
        <strain evidence="3">LMG 24000</strain>
    </source>
</reference>
<keyword evidence="2" id="KW-0067">ATP-binding</keyword>
<sequence length="707" mass="77816">MSQSPNPVNQRTVPAVSISTARTGASAKADALGMREMQAQAWAMRGEQYLLIKSPPASGKSRALMFIALDKLNNQGLRQAIIVVPERSIGASFADEALTKHGFYWDWTVAPQWNLCNAPGVDEPRVAKSKVEAVGKFLQSGDKVLVCTHATFRFAVEELGVEAFDNRMIAIDEFHHVSSNPDNKLGSQLSALLARDKVHLVAMTGSYFRGDSEAVLSPEDEGKFERITYTYYQQLNGYQWLKSLDIGYFFYTGRYVEAVEKVLDSTLKTIVHIPSVNSRESLQDKEREVNEIMGALGEWKGLDEKTGFHMVQRKDGHILKVADLVDDSDAARRSRVLAALKDPAQKDNRDHVDIIIALGMAKEGFDWIWCEHALTIGYRSSLTEIVQIIGRATRDAKGKERARFTNLIAEPTAEQSAVAEAVNDMLKAISASLLMEQVLAPRYEFTPKDIGQREGFDYGPDGYVDGGKNVGVNKHTGAVHLEIPGLKTPTSPEATRICKEDLNEVIAGFIQDKLALEQGTLNSENTIPEELTVQRMGKIVRERYPELSDEDQEAVRQHAVAVLNITQQAKLALAAGDAAGDSTGSAEGAQLGNASLIDGVRKFVNVRDLDIDLIDRINPFEAAYAVLAKTMDEKSLRQIQASIATKKLSISEEEARELAKRALAFKGERGRLPDINSADAWEKRMAEGVAALARYRAQAKAKEAAGE</sequence>
<evidence type="ECO:0000313" key="2">
    <source>
        <dbReference type="EMBL" id="SEA08928.1"/>
    </source>
</evidence>